<dbReference type="AlphaFoldDB" id="A0A3P1AZ64"/>
<accession>A0A3P1AZ64</accession>
<evidence type="ECO:0000313" key="1">
    <source>
        <dbReference type="EMBL" id="RRA93960.1"/>
    </source>
</evidence>
<dbReference type="OrthoDB" id="1352113at2"/>
<dbReference type="RefSeq" id="WP_124899613.1">
    <property type="nucleotide sequence ID" value="NZ_RQTJ01000018.1"/>
</dbReference>
<dbReference type="EMBL" id="RQTJ01000018">
    <property type="protein sequence ID" value="RRA93960.1"/>
    <property type="molecule type" value="Genomic_DNA"/>
</dbReference>
<evidence type="ECO:0000313" key="2">
    <source>
        <dbReference type="Proteomes" id="UP000268372"/>
    </source>
</evidence>
<sequence>MENNSVPIYDFVLQFKENYTTDVIEDDVISFYNDAFVLLQHFYNLKNFDTETESFYAEFINHIIKNEALLKGYSNFDFGSIKTLNTLQNSTDFKSLAPIYTPYSFFETEEAIEQILEELKVVKEFKKELKEEIGYLLEEYQFHIDHLKENIQYNFYTYEELEGIENSDLDEKADELKTEKLKFIQKCNDKLAKK</sequence>
<name>A0A3P1AZ64_9FLAO</name>
<reference evidence="1 2" key="1">
    <citation type="submission" date="2018-11" db="EMBL/GenBank/DDBJ databases">
        <title>Flavobacterium sp. nov., YIM 102796 draft genome.</title>
        <authorList>
            <person name="Li G."/>
            <person name="Jiang Y."/>
        </authorList>
    </citation>
    <scope>NUCLEOTIDE SEQUENCE [LARGE SCALE GENOMIC DNA]</scope>
    <source>
        <strain evidence="1 2">YIM 102796</strain>
    </source>
</reference>
<keyword evidence="2" id="KW-1185">Reference proteome</keyword>
<organism evidence="1 2">
    <name type="scientific">Paenimyroides viscosum</name>
    <dbReference type="NCBI Taxonomy" id="2488729"/>
    <lineage>
        <taxon>Bacteria</taxon>
        <taxon>Pseudomonadati</taxon>
        <taxon>Bacteroidota</taxon>
        <taxon>Flavobacteriia</taxon>
        <taxon>Flavobacteriales</taxon>
        <taxon>Flavobacteriaceae</taxon>
        <taxon>Paenimyroides</taxon>
    </lineage>
</organism>
<evidence type="ECO:0008006" key="3">
    <source>
        <dbReference type="Google" id="ProtNLM"/>
    </source>
</evidence>
<dbReference type="Proteomes" id="UP000268372">
    <property type="component" value="Unassembled WGS sequence"/>
</dbReference>
<comment type="caution">
    <text evidence="1">The sequence shown here is derived from an EMBL/GenBank/DDBJ whole genome shotgun (WGS) entry which is preliminary data.</text>
</comment>
<protein>
    <recommendedName>
        <fullName evidence="3">DUF4375 domain-containing protein</fullName>
    </recommendedName>
</protein>
<proteinExistence type="predicted"/>
<gene>
    <name evidence="1" type="ORF">EG242_09260</name>
</gene>